<dbReference type="GeneID" id="76609050"/>
<dbReference type="OrthoDB" id="9811746at2"/>
<dbReference type="Proteomes" id="UP000076077">
    <property type="component" value="Chromosome"/>
</dbReference>
<protein>
    <submittedName>
        <fullName evidence="2">Molecular chaperone Tir</fullName>
    </submittedName>
</protein>
<dbReference type="Gene3D" id="3.40.50.9200">
    <property type="entry name" value="Hypothetical protein MTH538"/>
    <property type="match status" value="1"/>
</dbReference>
<dbReference type="AlphaFoldDB" id="A0A143HPM8"/>
<dbReference type="RefSeq" id="WP_067155663.1">
    <property type="nucleotide sequence ID" value="NZ_CP014864.1"/>
</dbReference>
<name>A0A143HPM8_MICTH</name>
<organism evidence="2 3">
    <name type="scientific">Microbulbifer thermotolerans</name>
    <dbReference type="NCBI Taxonomy" id="252514"/>
    <lineage>
        <taxon>Bacteria</taxon>
        <taxon>Pseudomonadati</taxon>
        <taxon>Pseudomonadota</taxon>
        <taxon>Gammaproteobacteria</taxon>
        <taxon>Cellvibrionales</taxon>
        <taxon>Microbulbiferaceae</taxon>
        <taxon>Microbulbifer</taxon>
    </lineage>
</organism>
<evidence type="ECO:0000313" key="3">
    <source>
        <dbReference type="Proteomes" id="UP000076077"/>
    </source>
</evidence>
<dbReference type="EMBL" id="CP014864">
    <property type="protein sequence ID" value="AMX03451.1"/>
    <property type="molecule type" value="Genomic_DNA"/>
</dbReference>
<reference evidence="3" key="1">
    <citation type="submission" date="2016-03" db="EMBL/GenBank/DDBJ databases">
        <authorList>
            <person name="Lee Y.-S."/>
            <person name="Choi Y.-L."/>
        </authorList>
    </citation>
    <scope>NUCLEOTIDE SEQUENCE [LARGE SCALE GENOMIC DNA]</scope>
    <source>
        <strain evidence="3">DAU221</strain>
    </source>
</reference>
<dbReference type="InterPro" id="IPR036490">
    <property type="entry name" value="ThsB_TIR-like_sf"/>
</dbReference>
<feature type="domain" description="Thoeris protein ThsB TIR-like" evidence="1">
    <location>
        <begin position="10"/>
        <end position="108"/>
    </location>
</feature>
<evidence type="ECO:0000313" key="2">
    <source>
        <dbReference type="EMBL" id="AMX03451.1"/>
    </source>
</evidence>
<gene>
    <name evidence="2" type="ORF">A3224_13485</name>
</gene>
<dbReference type="Pfam" id="PF08937">
    <property type="entry name" value="ThsB_TIR"/>
    <property type="match status" value="1"/>
</dbReference>
<dbReference type="KEGG" id="mthd:A3224_13485"/>
<dbReference type="SUPFAM" id="SSF52206">
    <property type="entry name" value="Hypothetical protein MTH538"/>
    <property type="match status" value="1"/>
</dbReference>
<dbReference type="InterPro" id="IPR015032">
    <property type="entry name" value="ThsB__TIR-like_domain"/>
</dbReference>
<proteinExistence type="predicted"/>
<evidence type="ECO:0000259" key="1">
    <source>
        <dbReference type="Pfam" id="PF08937"/>
    </source>
</evidence>
<keyword evidence="3" id="KW-1185">Reference proteome</keyword>
<accession>A0A143HPM8</accession>
<sequence length="138" mass="15797">MPQLKTYRLFISHSWAYGDAYEKLVKFFDEHPNFSWVDYSVPKNDPIHNAPNDKALYEAIKNQMPFVNCVVVLAGVYSTYSKWINKEIEIAKSVYSKPLVAIEPWGSEKTSKIVKDNADAIVKWNSSSIVSAIRQHSI</sequence>